<dbReference type="HOGENOM" id="CLU_037423_1_0_7"/>
<organism evidence="7 8">
    <name type="scientific">Geotalea uraniireducens (strain Rf4)</name>
    <name type="common">Geobacter uraniireducens</name>
    <dbReference type="NCBI Taxonomy" id="351605"/>
    <lineage>
        <taxon>Bacteria</taxon>
        <taxon>Pseudomonadati</taxon>
        <taxon>Thermodesulfobacteriota</taxon>
        <taxon>Desulfuromonadia</taxon>
        <taxon>Geobacterales</taxon>
        <taxon>Geobacteraceae</taxon>
        <taxon>Geotalea</taxon>
    </lineage>
</organism>
<proteinExistence type="inferred from homology"/>
<evidence type="ECO:0000256" key="6">
    <source>
        <dbReference type="PIRSR" id="PIRSR602678-1"/>
    </source>
</evidence>
<dbReference type="KEGG" id="gur:Gura_3988"/>
<evidence type="ECO:0000313" key="7">
    <source>
        <dbReference type="EMBL" id="ABQ28132.1"/>
    </source>
</evidence>
<comment type="subunit">
    <text evidence="2">Homohexamer.</text>
</comment>
<dbReference type="Proteomes" id="UP000006695">
    <property type="component" value="Chromosome"/>
</dbReference>
<keyword evidence="8" id="KW-1185">Reference proteome</keyword>
<feature type="binding site" evidence="6">
    <location>
        <position position="335"/>
    </location>
    <ligand>
        <name>a divalent metal cation</name>
        <dbReference type="ChEBI" id="CHEBI:60240"/>
        <label>1</label>
    </ligand>
</feature>
<feature type="binding site" evidence="6">
    <location>
        <position position="106"/>
    </location>
    <ligand>
        <name>a divalent metal cation</name>
        <dbReference type="ChEBI" id="CHEBI:60240"/>
        <label>1</label>
    </ligand>
</feature>
<evidence type="ECO:0000256" key="5">
    <source>
        <dbReference type="PIRNR" id="PIRNR037489"/>
    </source>
</evidence>
<dbReference type="PIRSF" id="PIRSF037489">
    <property type="entry name" value="UCP037489_NIF3_YqfO"/>
    <property type="match status" value="1"/>
</dbReference>
<protein>
    <recommendedName>
        <fullName evidence="3 5">GTP cyclohydrolase 1 type 2 homolog</fullName>
    </recommendedName>
</protein>
<evidence type="ECO:0000313" key="8">
    <source>
        <dbReference type="Proteomes" id="UP000006695"/>
    </source>
</evidence>
<feature type="binding site" evidence="6">
    <location>
        <position position="67"/>
    </location>
    <ligand>
        <name>a divalent metal cation</name>
        <dbReference type="ChEBI" id="CHEBI:60240"/>
        <label>1</label>
    </ligand>
</feature>
<dbReference type="NCBIfam" id="TIGR00486">
    <property type="entry name" value="YbgI_SA1388"/>
    <property type="match status" value="1"/>
</dbReference>
<evidence type="ECO:0000256" key="2">
    <source>
        <dbReference type="ARBA" id="ARBA00011643"/>
    </source>
</evidence>
<dbReference type="PANTHER" id="PTHR13799">
    <property type="entry name" value="NGG1 INTERACTING FACTOR 3"/>
    <property type="match status" value="1"/>
</dbReference>
<dbReference type="PANTHER" id="PTHR13799:SF14">
    <property type="entry name" value="GTP CYCLOHYDROLASE 1 TYPE 2 HOMOLOG"/>
    <property type="match status" value="1"/>
</dbReference>
<dbReference type="AlphaFoldDB" id="A5G8L4"/>
<dbReference type="FunFam" id="3.40.1390.30:FF:000001">
    <property type="entry name" value="GTP cyclohydrolase 1 type 2"/>
    <property type="match status" value="1"/>
</dbReference>
<name>A5G8L4_GEOUR</name>
<dbReference type="InterPro" id="IPR015867">
    <property type="entry name" value="N-reg_PII/ATP_PRibTrfase_C"/>
</dbReference>
<evidence type="ECO:0000256" key="3">
    <source>
        <dbReference type="ARBA" id="ARBA00022112"/>
    </source>
</evidence>
<dbReference type="Gene3D" id="3.30.70.120">
    <property type="match status" value="1"/>
</dbReference>
<dbReference type="OrthoDB" id="9792792at2"/>
<accession>A5G8L4</accession>
<evidence type="ECO:0000256" key="4">
    <source>
        <dbReference type="ARBA" id="ARBA00022723"/>
    </source>
</evidence>
<dbReference type="GO" id="GO:0046872">
    <property type="term" value="F:metal ion binding"/>
    <property type="evidence" value="ECO:0007669"/>
    <property type="project" value="UniProtKB-UniRule"/>
</dbReference>
<feature type="binding site" evidence="6">
    <location>
        <position position="331"/>
    </location>
    <ligand>
        <name>a divalent metal cation</name>
        <dbReference type="ChEBI" id="CHEBI:60240"/>
        <label>1</label>
    </ligand>
</feature>
<dbReference type="EMBL" id="CP000698">
    <property type="protein sequence ID" value="ABQ28132.1"/>
    <property type="molecule type" value="Genomic_DNA"/>
</dbReference>
<gene>
    <name evidence="7" type="ordered locus">Gura_3988</name>
</gene>
<dbReference type="Pfam" id="PF01784">
    <property type="entry name" value="DUF34_NIF3"/>
    <property type="match status" value="1"/>
</dbReference>
<comment type="similarity">
    <text evidence="1 5">Belongs to the GTP cyclohydrolase I type 2/NIF3 family.</text>
</comment>
<dbReference type="Gene3D" id="3.40.1390.30">
    <property type="entry name" value="NIF3 (NGG1p interacting factor 3)-like"/>
    <property type="match status" value="2"/>
</dbReference>
<dbReference type="InterPro" id="IPR002678">
    <property type="entry name" value="DUF34/NIF3"/>
</dbReference>
<feature type="binding site" evidence="6">
    <location>
        <position position="68"/>
    </location>
    <ligand>
        <name>a divalent metal cation</name>
        <dbReference type="ChEBI" id="CHEBI:60240"/>
        <label>1</label>
    </ligand>
</feature>
<dbReference type="GO" id="GO:0005737">
    <property type="term" value="C:cytoplasm"/>
    <property type="evidence" value="ECO:0007669"/>
    <property type="project" value="TreeGrafter"/>
</dbReference>
<dbReference type="SUPFAM" id="SSF102705">
    <property type="entry name" value="NIF3 (NGG1p interacting factor 3)-like"/>
    <property type="match status" value="1"/>
</dbReference>
<dbReference type="RefSeq" id="WP_011940769.1">
    <property type="nucleotide sequence ID" value="NC_009483.1"/>
</dbReference>
<dbReference type="STRING" id="351605.Gura_3988"/>
<dbReference type="InterPro" id="IPR036069">
    <property type="entry name" value="DUF34/NIF3_sf"/>
</dbReference>
<evidence type="ECO:0000256" key="1">
    <source>
        <dbReference type="ARBA" id="ARBA00006964"/>
    </source>
</evidence>
<sequence length="372" mass="39920">MKTPKVSDIVGIINKFAPFGHAEEWDNVGLQVGNPAAAAGKIMVALDPCKAAVEAAVADKCQLLLTHHPLIFAPLKKISVNDPTGYLVSYALKNDLSVVSLHTNYDVADGGLNDLLAERLGLEMGEPLRVTGSEELVKLSVFVPKGHEERVLEALFRFSGVMGNYRDCSFQTGGTGTFTPLAGAQPFLGKVGVREHVEETRLEVLIPKENLPAALNALLSAHPYEEPAYDLYPLLNKGNVRGLGRLCRLKEETTLGDLVALVKERLTLAGARFVGDSGSRVKKVAICGGSGASLLKNAFRQGADVLITGDVKYHDARDAESLGLALIDAGHFATEILMVEGVAAKVARELLEKGYGADVVAYKEEREPFNYA</sequence>
<keyword evidence="4 5" id="KW-0479">Metal-binding</keyword>
<reference evidence="7 8" key="1">
    <citation type="submission" date="2007-05" db="EMBL/GenBank/DDBJ databases">
        <title>Complete sequence of Geobacter uraniireducens Rf4.</title>
        <authorList>
            <consortium name="US DOE Joint Genome Institute"/>
            <person name="Copeland A."/>
            <person name="Lucas S."/>
            <person name="Lapidus A."/>
            <person name="Barry K."/>
            <person name="Detter J.C."/>
            <person name="Glavina del Rio T."/>
            <person name="Hammon N."/>
            <person name="Israni S."/>
            <person name="Dalin E."/>
            <person name="Tice H."/>
            <person name="Pitluck S."/>
            <person name="Chertkov O."/>
            <person name="Brettin T."/>
            <person name="Bruce D."/>
            <person name="Han C."/>
            <person name="Schmutz J."/>
            <person name="Larimer F."/>
            <person name="Land M."/>
            <person name="Hauser L."/>
            <person name="Kyrpides N."/>
            <person name="Mikhailova N."/>
            <person name="Shelobolina E."/>
            <person name="Aklujkar M."/>
            <person name="Lovley D."/>
            <person name="Richardson P."/>
        </authorList>
    </citation>
    <scope>NUCLEOTIDE SEQUENCE [LARGE SCALE GENOMIC DNA]</scope>
    <source>
        <strain evidence="7 8">Rf4</strain>
    </source>
</reference>
<dbReference type="InterPro" id="IPR017221">
    <property type="entry name" value="DUF34/NIF3_bac"/>
</dbReference>